<dbReference type="InterPro" id="IPR036388">
    <property type="entry name" value="WH-like_DNA-bd_sf"/>
</dbReference>
<keyword evidence="3" id="KW-0804">Transcription</keyword>
<dbReference type="SMART" id="SM00866">
    <property type="entry name" value="UTRA"/>
    <property type="match status" value="1"/>
</dbReference>
<organism evidence="5 6">
    <name type="scientific">Gibbsiella quercinecans</name>
    <dbReference type="NCBI Taxonomy" id="929813"/>
    <lineage>
        <taxon>Bacteria</taxon>
        <taxon>Pseudomonadati</taxon>
        <taxon>Pseudomonadota</taxon>
        <taxon>Gammaproteobacteria</taxon>
        <taxon>Enterobacterales</taxon>
        <taxon>Yersiniaceae</taxon>
        <taxon>Gibbsiella</taxon>
    </lineage>
</organism>
<protein>
    <submittedName>
        <fullName evidence="5">GntR family transcriptional regulator</fullName>
    </submittedName>
</protein>
<dbReference type="CDD" id="cd07377">
    <property type="entry name" value="WHTH_GntR"/>
    <property type="match status" value="1"/>
</dbReference>
<dbReference type="GO" id="GO:0003677">
    <property type="term" value="F:DNA binding"/>
    <property type="evidence" value="ECO:0007669"/>
    <property type="project" value="UniProtKB-KW"/>
</dbReference>
<dbReference type="PANTHER" id="PTHR44846">
    <property type="entry name" value="MANNOSYL-D-GLYCERATE TRANSPORT/METABOLISM SYSTEM REPRESSOR MNGR-RELATED"/>
    <property type="match status" value="1"/>
</dbReference>
<evidence type="ECO:0000313" key="6">
    <source>
        <dbReference type="Proteomes" id="UP000217182"/>
    </source>
</evidence>
<evidence type="ECO:0000256" key="1">
    <source>
        <dbReference type="ARBA" id="ARBA00023015"/>
    </source>
</evidence>
<reference evidence="5 6" key="1">
    <citation type="submission" date="2016-01" db="EMBL/GenBank/DDBJ databases">
        <authorList>
            <person name="Oliw E.H."/>
        </authorList>
    </citation>
    <scope>NUCLEOTIDE SEQUENCE [LARGE SCALE GENOMIC DNA]</scope>
    <source>
        <strain evidence="5 6">FRB97</strain>
    </source>
</reference>
<dbReference type="Gene3D" id="3.40.1410.10">
    <property type="entry name" value="Chorismate lyase-like"/>
    <property type="match status" value="1"/>
</dbReference>
<dbReference type="PROSITE" id="PS50949">
    <property type="entry name" value="HTH_GNTR"/>
    <property type="match status" value="1"/>
</dbReference>
<evidence type="ECO:0000256" key="3">
    <source>
        <dbReference type="ARBA" id="ARBA00023163"/>
    </source>
</evidence>
<dbReference type="PRINTS" id="PR00035">
    <property type="entry name" value="HTHGNTR"/>
</dbReference>
<dbReference type="AlphaFoldDB" id="A0A250B7N1"/>
<accession>A0A250B7N1</accession>
<dbReference type="Pfam" id="PF07702">
    <property type="entry name" value="UTRA"/>
    <property type="match status" value="1"/>
</dbReference>
<dbReference type="InterPro" id="IPR050679">
    <property type="entry name" value="Bact_HTH_transcr_reg"/>
</dbReference>
<sequence>MNELAGTSRRPRKSYLVAKEALKGMLHSAEYSAGDQIPPERELVQLLGVSRMTLRKMIAEFVQDGVLERRGNQGTYLAHSAIERPLTQPIQQGISKIVELNAATPSSRLILFHEANASQRIAQRLQIAEGEPIVMIKRLRLADGKPFCLETSFLPRSKVPTLQAGDLQQGESLYQLLRERYQLHGEADEGLISVAAMTEDEQQLLEAPAGSAALVYRGVIFDAGQRPLEYLVSVNHPDRVSFKIGYSINHGMR</sequence>
<dbReference type="SMART" id="SM00345">
    <property type="entry name" value="HTH_GNTR"/>
    <property type="match status" value="1"/>
</dbReference>
<keyword evidence="1" id="KW-0805">Transcription regulation</keyword>
<dbReference type="InterPro" id="IPR011663">
    <property type="entry name" value="UTRA"/>
</dbReference>
<evidence type="ECO:0000259" key="4">
    <source>
        <dbReference type="PROSITE" id="PS50949"/>
    </source>
</evidence>
<evidence type="ECO:0000313" key="5">
    <source>
        <dbReference type="EMBL" id="ATA22137.1"/>
    </source>
</evidence>
<dbReference type="RefSeq" id="WP_095848728.1">
    <property type="nucleotide sequence ID" value="NZ_CP014136.1"/>
</dbReference>
<dbReference type="SUPFAM" id="SSF46785">
    <property type="entry name" value="Winged helix' DNA-binding domain"/>
    <property type="match status" value="1"/>
</dbReference>
<dbReference type="SUPFAM" id="SSF64288">
    <property type="entry name" value="Chorismate lyase-like"/>
    <property type="match status" value="1"/>
</dbReference>
<keyword evidence="2" id="KW-0238">DNA-binding</keyword>
<name>A0A250B7N1_9GAMM</name>
<dbReference type="Pfam" id="PF00392">
    <property type="entry name" value="GntR"/>
    <property type="match status" value="1"/>
</dbReference>
<dbReference type="PANTHER" id="PTHR44846:SF1">
    <property type="entry name" value="MANNOSYL-D-GLYCERATE TRANSPORT_METABOLISM SYSTEM REPRESSOR MNGR-RELATED"/>
    <property type="match status" value="1"/>
</dbReference>
<dbReference type="InterPro" id="IPR036390">
    <property type="entry name" value="WH_DNA-bd_sf"/>
</dbReference>
<dbReference type="GO" id="GO:0045892">
    <property type="term" value="P:negative regulation of DNA-templated transcription"/>
    <property type="evidence" value="ECO:0007669"/>
    <property type="project" value="TreeGrafter"/>
</dbReference>
<dbReference type="EMBL" id="CP014136">
    <property type="protein sequence ID" value="ATA22137.1"/>
    <property type="molecule type" value="Genomic_DNA"/>
</dbReference>
<dbReference type="Proteomes" id="UP000217182">
    <property type="component" value="Chromosome"/>
</dbReference>
<dbReference type="InterPro" id="IPR000524">
    <property type="entry name" value="Tscrpt_reg_HTH_GntR"/>
</dbReference>
<feature type="domain" description="HTH gntR-type" evidence="4">
    <location>
        <begin position="12"/>
        <end position="80"/>
    </location>
</feature>
<dbReference type="GO" id="GO:0003700">
    <property type="term" value="F:DNA-binding transcription factor activity"/>
    <property type="evidence" value="ECO:0007669"/>
    <property type="project" value="InterPro"/>
</dbReference>
<dbReference type="Gene3D" id="1.10.10.10">
    <property type="entry name" value="Winged helix-like DNA-binding domain superfamily/Winged helix DNA-binding domain"/>
    <property type="match status" value="1"/>
</dbReference>
<dbReference type="KEGG" id="gqu:AWC35_23945"/>
<gene>
    <name evidence="5" type="ORF">AWC35_23945</name>
</gene>
<dbReference type="OrthoDB" id="9784545at2"/>
<keyword evidence="6" id="KW-1185">Reference proteome</keyword>
<evidence type="ECO:0000256" key="2">
    <source>
        <dbReference type="ARBA" id="ARBA00023125"/>
    </source>
</evidence>
<proteinExistence type="predicted"/>
<dbReference type="InterPro" id="IPR028978">
    <property type="entry name" value="Chorismate_lyase_/UTRA_dom_sf"/>
</dbReference>